<dbReference type="InterPro" id="IPR005644">
    <property type="entry name" value="NolW-like"/>
</dbReference>
<comment type="caution">
    <text evidence="16">The sequence shown here is derived from an EMBL/GenBank/DDBJ whole genome shotgun (WGS) entry which is preliminary data.</text>
</comment>
<feature type="domain" description="NolW-like" evidence="14">
    <location>
        <begin position="211"/>
        <end position="288"/>
    </location>
</feature>
<accession>A0A1X0XW78</accession>
<proteinExistence type="inferred from homology"/>
<evidence type="ECO:0000259" key="15">
    <source>
        <dbReference type="Pfam" id="PF21305"/>
    </source>
</evidence>
<evidence type="ECO:0000256" key="1">
    <source>
        <dbReference type="ARBA" id="ARBA00004442"/>
    </source>
</evidence>
<comment type="similarity">
    <text evidence="2">Belongs to the bacterial secretin family. GSP D subfamily.</text>
</comment>
<keyword evidence="5" id="KW-0812">Transmembrane</keyword>
<dbReference type="InterPro" id="IPR049371">
    <property type="entry name" value="GspD-like_N0"/>
</dbReference>
<evidence type="ECO:0000256" key="7">
    <source>
        <dbReference type="ARBA" id="ARBA00022927"/>
    </source>
</evidence>
<feature type="domain" description="GspD-like N0" evidence="15">
    <location>
        <begin position="52"/>
        <end position="121"/>
    </location>
</feature>
<keyword evidence="9" id="KW-0998">Cell outer membrane</keyword>
<organism evidence="16 17">
    <name type="scientific">Geothermobacter hydrogeniphilus</name>
    <dbReference type="NCBI Taxonomy" id="1969733"/>
    <lineage>
        <taxon>Bacteria</taxon>
        <taxon>Pseudomonadati</taxon>
        <taxon>Thermodesulfobacteriota</taxon>
        <taxon>Desulfuromonadia</taxon>
        <taxon>Desulfuromonadales</taxon>
        <taxon>Geothermobacteraceae</taxon>
        <taxon>Geothermobacter</taxon>
    </lineage>
</organism>
<evidence type="ECO:0000256" key="2">
    <source>
        <dbReference type="ARBA" id="ARBA00006980"/>
    </source>
</evidence>
<dbReference type="GO" id="GO:0015628">
    <property type="term" value="P:protein secretion by the type II secretion system"/>
    <property type="evidence" value="ECO:0007669"/>
    <property type="project" value="InterPro"/>
</dbReference>
<feature type="signal peptide" evidence="12">
    <location>
        <begin position="1"/>
        <end position="39"/>
    </location>
</feature>
<feature type="domain" description="Type II/III secretion system secretin-like" evidence="13">
    <location>
        <begin position="483"/>
        <end position="651"/>
    </location>
</feature>
<gene>
    <name evidence="16" type="ORF">B5V00_14180</name>
</gene>
<evidence type="ECO:0000313" key="17">
    <source>
        <dbReference type="Proteomes" id="UP000193136"/>
    </source>
</evidence>
<evidence type="ECO:0000313" key="16">
    <source>
        <dbReference type="EMBL" id="ORJ57161.1"/>
    </source>
</evidence>
<dbReference type="EMBL" id="NAAD01000021">
    <property type="protein sequence ID" value="ORJ57161.1"/>
    <property type="molecule type" value="Genomic_DNA"/>
</dbReference>
<protein>
    <submittedName>
        <fullName evidence="16">Type II secretion system protein GspD</fullName>
    </submittedName>
</protein>
<feature type="chain" id="PRO_5012620008" evidence="12">
    <location>
        <begin position="40"/>
        <end position="701"/>
    </location>
</feature>
<keyword evidence="3 10" id="KW-0813">Transport</keyword>
<dbReference type="PANTHER" id="PTHR30332:SF24">
    <property type="entry name" value="SECRETIN GSPD-RELATED"/>
    <property type="match status" value="1"/>
</dbReference>
<feature type="domain" description="NolW-like" evidence="14">
    <location>
        <begin position="300"/>
        <end position="382"/>
    </location>
</feature>
<keyword evidence="7" id="KW-0653">Protein transport</keyword>
<keyword evidence="6 12" id="KW-0732">Signal</keyword>
<dbReference type="Pfam" id="PF21305">
    <property type="entry name" value="type_II_gspD_N0"/>
    <property type="match status" value="1"/>
</dbReference>
<evidence type="ECO:0000256" key="4">
    <source>
        <dbReference type="ARBA" id="ARBA00022452"/>
    </source>
</evidence>
<reference evidence="16 17" key="1">
    <citation type="submission" date="2017-03" db="EMBL/GenBank/DDBJ databases">
        <title>Genome sequence of Geothermobacter sp. EPR-M, Deep-Sea Iron Reducer.</title>
        <authorList>
            <person name="Tully B."/>
            <person name="Savalia P."/>
            <person name="Abuyen K."/>
            <person name="Baughan C."/>
            <person name="Romero E."/>
            <person name="Ronkowski C."/>
            <person name="Torres B."/>
            <person name="Tremblay J."/>
            <person name="Trujillo A."/>
            <person name="Tyler M."/>
            <person name="Perez-Rodriguez I."/>
            <person name="Amend J."/>
        </authorList>
    </citation>
    <scope>NUCLEOTIDE SEQUENCE [LARGE SCALE GENOMIC DNA]</scope>
    <source>
        <strain evidence="16 17">EPR-M</strain>
    </source>
</reference>
<dbReference type="InterPro" id="IPR001775">
    <property type="entry name" value="GspD/PilQ"/>
</dbReference>
<evidence type="ECO:0000259" key="13">
    <source>
        <dbReference type="Pfam" id="PF00263"/>
    </source>
</evidence>
<dbReference type="Gene3D" id="3.30.1370.120">
    <property type="match status" value="3"/>
</dbReference>
<dbReference type="InterPro" id="IPR038591">
    <property type="entry name" value="NolW-like_sf"/>
</dbReference>
<feature type="region of interest" description="Disordered" evidence="11">
    <location>
        <begin position="327"/>
        <end position="346"/>
    </location>
</feature>
<dbReference type="GO" id="GO:0015627">
    <property type="term" value="C:type II protein secretion system complex"/>
    <property type="evidence" value="ECO:0007669"/>
    <property type="project" value="InterPro"/>
</dbReference>
<name>A0A1X0XW78_9BACT</name>
<evidence type="ECO:0000259" key="14">
    <source>
        <dbReference type="Pfam" id="PF03958"/>
    </source>
</evidence>
<dbReference type="InterPro" id="IPR004846">
    <property type="entry name" value="T2SS/T3SS_dom"/>
</dbReference>
<dbReference type="InterPro" id="IPR013356">
    <property type="entry name" value="T2SS_GspD"/>
</dbReference>
<keyword evidence="8" id="KW-0472">Membrane</keyword>
<dbReference type="OrthoDB" id="9775455at2"/>
<dbReference type="AlphaFoldDB" id="A0A1X0XW78"/>
<dbReference type="Pfam" id="PF03958">
    <property type="entry name" value="Secretin_N"/>
    <property type="match status" value="3"/>
</dbReference>
<evidence type="ECO:0000256" key="5">
    <source>
        <dbReference type="ARBA" id="ARBA00022692"/>
    </source>
</evidence>
<evidence type="ECO:0000256" key="10">
    <source>
        <dbReference type="RuleBase" id="RU004004"/>
    </source>
</evidence>
<keyword evidence="17" id="KW-1185">Reference proteome</keyword>
<dbReference type="STRING" id="1969733.B5V00_14180"/>
<dbReference type="Pfam" id="PF00263">
    <property type="entry name" value="Secretin"/>
    <property type="match status" value="1"/>
</dbReference>
<evidence type="ECO:0000256" key="11">
    <source>
        <dbReference type="SAM" id="MobiDB-lite"/>
    </source>
</evidence>
<dbReference type="NCBIfam" id="TIGR02517">
    <property type="entry name" value="type_II_gspD"/>
    <property type="match status" value="1"/>
</dbReference>
<comment type="subcellular location">
    <subcellularLocation>
        <location evidence="1 10">Cell outer membrane</location>
    </subcellularLocation>
</comment>
<evidence type="ECO:0000256" key="6">
    <source>
        <dbReference type="ARBA" id="ARBA00022729"/>
    </source>
</evidence>
<evidence type="ECO:0000256" key="9">
    <source>
        <dbReference type="ARBA" id="ARBA00023237"/>
    </source>
</evidence>
<dbReference type="InterPro" id="IPR050810">
    <property type="entry name" value="Bact_Secretion_Sys_Channel"/>
</dbReference>
<evidence type="ECO:0000256" key="3">
    <source>
        <dbReference type="ARBA" id="ARBA00022448"/>
    </source>
</evidence>
<dbReference type="PRINTS" id="PR00811">
    <property type="entry name" value="BCTERIALGSPD"/>
</dbReference>
<dbReference type="InterPro" id="IPR004845">
    <property type="entry name" value="T2SS_GspD_CS"/>
</dbReference>
<keyword evidence="4" id="KW-1134">Transmembrane beta strand</keyword>
<evidence type="ECO:0000256" key="8">
    <source>
        <dbReference type="ARBA" id="ARBA00023136"/>
    </source>
</evidence>
<dbReference type="PROSITE" id="PS00875">
    <property type="entry name" value="T2SP_D"/>
    <property type="match status" value="1"/>
</dbReference>
<dbReference type="PANTHER" id="PTHR30332">
    <property type="entry name" value="PROBABLE GENERAL SECRETION PATHWAY PROTEIN D"/>
    <property type="match status" value="1"/>
</dbReference>
<dbReference type="GO" id="GO:0009279">
    <property type="term" value="C:cell outer membrane"/>
    <property type="evidence" value="ECO:0007669"/>
    <property type="project" value="UniProtKB-SubCell"/>
</dbReference>
<evidence type="ECO:0000256" key="12">
    <source>
        <dbReference type="SAM" id="SignalP"/>
    </source>
</evidence>
<feature type="domain" description="NolW-like" evidence="14">
    <location>
        <begin position="145"/>
        <end position="205"/>
    </location>
</feature>
<sequence>MKTMIMMNTSRYHQWQARVFFPTLLILLSLFLSTAPLWAAPTKAPRDDQISLDFKDVELTDLIQTMSELTGRNFLYDEKVRGKVTIVSPRGMKLKDAYQLFLSVLQVKGYTVVPSGKVNKIVPIKSARQENLPVTSRRSDEAYVTRLITLTYANASDLASTILTPLIPKTSNIVAFAPSNTLVITDSAANIERLVKIIKQLDVPGNLGQMEIFTLKNGDAEEIAKIANSIIGQAGGATGRRARAARNVKTAGSAVASRVIAYPRTNALIAIADAEEMETLRGLIAQLDGESGDERAHINVYYLENADAETLAKTLNEIITGMRTQARTQPTAKGGKGGNPIARGPVSITADKPTNALLINASPEAYTTIKGIIKQLDIKRKQVYVEALILELSMDATREVGASLQGALQIGNNSVVLGTSNLNSGTANFGSLSPASGSQVPSLLTQTINGLLLGGLFSPITTTGPDGNEITIPAFSALIRLSETSTDVNILSAPRLLTSDNEEAEIIVGSNVPIITSRLTDTGGTGLAQSVAVERQDVALTLRFTPQVTEGNLVRLNVFQEITDIAPANPAIGDPAEVGPTFTKRQLRNTVLAEDGKTIVLGGLIGTNIQATESKVPLLGDIPFLGRLFRSEGTSEQKTNLLVFITPKIIRTSKDLTDITLKAQMTGEEFQTEALRKSVPRNALITNIRGSDDADEETPRP</sequence>
<dbReference type="Proteomes" id="UP000193136">
    <property type="component" value="Unassembled WGS sequence"/>
</dbReference>